<organism evidence="2 3">
    <name type="scientific">Pleurodeles waltl</name>
    <name type="common">Iberian ribbed newt</name>
    <dbReference type="NCBI Taxonomy" id="8319"/>
    <lineage>
        <taxon>Eukaryota</taxon>
        <taxon>Metazoa</taxon>
        <taxon>Chordata</taxon>
        <taxon>Craniata</taxon>
        <taxon>Vertebrata</taxon>
        <taxon>Euteleostomi</taxon>
        <taxon>Amphibia</taxon>
        <taxon>Batrachia</taxon>
        <taxon>Caudata</taxon>
        <taxon>Salamandroidea</taxon>
        <taxon>Salamandridae</taxon>
        <taxon>Pleurodelinae</taxon>
        <taxon>Pleurodeles</taxon>
    </lineage>
</organism>
<gene>
    <name evidence="2" type="ORF">NDU88_007984</name>
</gene>
<keyword evidence="1" id="KW-1133">Transmembrane helix</keyword>
<evidence type="ECO:0000313" key="2">
    <source>
        <dbReference type="EMBL" id="KAJ1129618.1"/>
    </source>
</evidence>
<keyword evidence="1" id="KW-0812">Transmembrane</keyword>
<evidence type="ECO:0000313" key="3">
    <source>
        <dbReference type="Proteomes" id="UP001066276"/>
    </source>
</evidence>
<reference evidence="2" key="1">
    <citation type="journal article" date="2022" name="bioRxiv">
        <title>Sequencing and chromosome-scale assembly of the giantPleurodeles waltlgenome.</title>
        <authorList>
            <person name="Brown T."/>
            <person name="Elewa A."/>
            <person name="Iarovenko S."/>
            <person name="Subramanian E."/>
            <person name="Araus A.J."/>
            <person name="Petzold A."/>
            <person name="Susuki M."/>
            <person name="Suzuki K.-i.T."/>
            <person name="Hayashi T."/>
            <person name="Toyoda A."/>
            <person name="Oliveira C."/>
            <person name="Osipova E."/>
            <person name="Leigh N.D."/>
            <person name="Simon A."/>
            <person name="Yun M.H."/>
        </authorList>
    </citation>
    <scope>NUCLEOTIDE SEQUENCE</scope>
    <source>
        <strain evidence="2">20211129_DDA</strain>
        <tissue evidence="2">Liver</tissue>
    </source>
</reference>
<dbReference type="EMBL" id="JANPWB010000011">
    <property type="protein sequence ID" value="KAJ1129618.1"/>
    <property type="molecule type" value="Genomic_DNA"/>
</dbReference>
<feature type="transmembrane region" description="Helical" evidence="1">
    <location>
        <begin position="69"/>
        <end position="93"/>
    </location>
</feature>
<protein>
    <submittedName>
        <fullName evidence="2">Uncharacterized protein</fullName>
    </submittedName>
</protein>
<name>A0AAV7PT16_PLEWA</name>
<keyword evidence="3" id="KW-1185">Reference proteome</keyword>
<keyword evidence="1" id="KW-0472">Membrane</keyword>
<accession>A0AAV7PT16</accession>
<proteinExistence type="predicted"/>
<dbReference type="AlphaFoldDB" id="A0AAV7PT16"/>
<sequence length="122" mass="13382">MIPQCVRTSSFSGKQPDRAAGTISFQEAQSCDWNSEGAQERRSWYHARGATFILKFVETFLRAPLTQMYILYLPGTSIVTHALPTLALAYISAGCQAMIGRNRSFAKSGSRTAGTRGRVTTT</sequence>
<dbReference type="Proteomes" id="UP001066276">
    <property type="component" value="Chromosome 7"/>
</dbReference>
<comment type="caution">
    <text evidence="2">The sequence shown here is derived from an EMBL/GenBank/DDBJ whole genome shotgun (WGS) entry which is preliminary data.</text>
</comment>
<evidence type="ECO:0000256" key="1">
    <source>
        <dbReference type="SAM" id="Phobius"/>
    </source>
</evidence>